<gene>
    <name evidence="1" type="ORF">JOB18_018329</name>
</gene>
<accession>A0AAV6R5I3</accession>
<organism evidence="1 2">
    <name type="scientific">Solea senegalensis</name>
    <name type="common">Senegalese sole</name>
    <dbReference type="NCBI Taxonomy" id="28829"/>
    <lineage>
        <taxon>Eukaryota</taxon>
        <taxon>Metazoa</taxon>
        <taxon>Chordata</taxon>
        <taxon>Craniata</taxon>
        <taxon>Vertebrata</taxon>
        <taxon>Euteleostomi</taxon>
        <taxon>Actinopterygii</taxon>
        <taxon>Neopterygii</taxon>
        <taxon>Teleostei</taxon>
        <taxon>Neoteleostei</taxon>
        <taxon>Acanthomorphata</taxon>
        <taxon>Carangaria</taxon>
        <taxon>Pleuronectiformes</taxon>
        <taxon>Pleuronectoidei</taxon>
        <taxon>Soleidae</taxon>
        <taxon>Solea</taxon>
    </lineage>
</organism>
<dbReference type="EMBL" id="JAGKHQ010000013">
    <property type="protein sequence ID" value="KAG7500433.1"/>
    <property type="molecule type" value="Genomic_DNA"/>
</dbReference>
<keyword evidence="2" id="KW-1185">Reference proteome</keyword>
<reference evidence="1 2" key="1">
    <citation type="journal article" date="2021" name="Sci. Rep.">
        <title>Chromosome anchoring in Senegalese sole (Solea senegalensis) reveals sex-associated markers and genome rearrangements in flatfish.</title>
        <authorList>
            <person name="Guerrero-Cozar I."/>
            <person name="Gomez-Garrido J."/>
            <person name="Berbel C."/>
            <person name="Martinez-Blanch J.F."/>
            <person name="Alioto T."/>
            <person name="Claros M.G."/>
            <person name="Gagnaire P.A."/>
            <person name="Manchado M."/>
        </authorList>
    </citation>
    <scope>NUCLEOTIDE SEQUENCE [LARGE SCALE GENOMIC DNA]</scope>
    <source>
        <strain evidence="1">Sse05_10M</strain>
    </source>
</reference>
<evidence type="ECO:0000313" key="1">
    <source>
        <dbReference type="EMBL" id="KAG7500433.1"/>
    </source>
</evidence>
<evidence type="ECO:0000313" key="2">
    <source>
        <dbReference type="Proteomes" id="UP000693946"/>
    </source>
</evidence>
<sequence length="153" mass="17346">MVVCADRFSMPPLSPYASLTFILRLFIGNIDMEILISFEMKAFVPPTLRAQNLHMLSDEFEILIFCSTDVNNLNLEMLVQPREPCCRRGFSSRLVLDMAPHLLCLLSSASTFTGIAANTERRRGTNLDGEFKRVIPPYPVQSHPLIGFRDVIR</sequence>
<protein>
    <submittedName>
        <fullName evidence="1">Uncharacterized protein</fullName>
    </submittedName>
</protein>
<comment type="caution">
    <text evidence="1">The sequence shown here is derived from an EMBL/GenBank/DDBJ whole genome shotgun (WGS) entry which is preliminary data.</text>
</comment>
<dbReference type="AlphaFoldDB" id="A0AAV6R5I3"/>
<name>A0AAV6R5I3_SOLSE</name>
<proteinExistence type="predicted"/>
<dbReference type="Proteomes" id="UP000693946">
    <property type="component" value="Linkage Group LG20"/>
</dbReference>